<dbReference type="Proteomes" id="UP000295344">
    <property type="component" value="Unassembled WGS sequence"/>
</dbReference>
<dbReference type="EMBL" id="SOAM01000001">
    <property type="protein sequence ID" value="TDS80038.1"/>
    <property type="molecule type" value="Genomic_DNA"/>
</dbReference>
<sequence length="41" mass="4600">MTDPVSGVPLRELLTRMTAREKLYLVDYASNPGHTRLTLLA</sequence>
<evidence type="ECO:0000313" key="1">
    <source>
        <dbReference type="EMBL" id="TDS80038.1"/>
    </source>
</evidence>
<gene>
    <name evidence="1" type="ORF">CLV52_0591</name>
</gene>
<organism evidence="1 2">
    <name type="scientific">Amnibacterium kyonggiense</name>
    <dbReference type="NCBI Taxonomy" id="595671"/>
    <lineage>
        <taxon>Bacteria</taxon>
        <taxon>Bacillati</taxon>
        <taxon>Actinomycetota</taxon>
        <taxon>Actinomycetes</taxon>
        <taxon>Micrococcales</taxon>
        <taxon>Microbacteriaceae</taxon>
        <taxon>Amnibacterium</taxon>
    </lineage>
</organism>
<name>A0A4R7FQS3_9MICO</name>
<protein>
    <submittedName>
        <fullName evidence="1">Uncharacterized protein</fullName>
    </submittedName>
</protein>
<evidence type="ECO:0000313" key="2">
    <source>
        <dbReference type="Proteomes" id="UP000295344"/>
    </source>
</evidence>
<comment type="caution">
    <text evidence="1">The sequence shown here is derived from an EMBL/GenBank/DDBJ whole genome shotgun (WGS) entry which is preliminary data.</text>
</comment>
<proteinExistence type="predicted"/>
<accession>A0A4R7FQS3</accession>
<reference evidence="1 2" key="1">
    <citation type="submission" date="2019-03" db="EMBL/GenBank/DDBJ databases">
        <title>Genomic Encyclopedia of Archaeal and Bacterial Type Strains, Phase II (KMG-II): from individual species to whole genera.</title>
        <authorList>
            <person name="Goeker M."/>
        </authorList>
    </citation>
    <scope>NUCLEOTIDE SEQUENCE [LARGE SCALE GENOMIC DNA]</scope>
    <source>
        <strain evidence="1 2">DSM 24782</strain>
    </source>
</reference>
<keyword evidence="2" id="KW-1185">Reference proteome</keyword>
<dbReference type="RefSeq" id="WP_281276041.1">
    <property type="nucleotide sequence ID" value="NZ_BAAARP010000001.1"/>
</dbReference>
<dbReference type="AlphaFoldDB" id="A0A4R7FQS3"/>